<evidence type="ECO:0000313" key="3">
    <source>
        <dbReference type="EMBL" id="WXB15049.1"/>
    </source>
</evidence>
<dbReference type="SUPFAM" id="SSF55298">
    <property type="entry name" value="YjgF-like"/>
    <property type="match status" value="1"/>
</dbReference>
<proteinExistence type="inferred from homology"/>
<reference evidence="3 4" key="1">
    <citation type="submission" date="2021-12" db="EMBL/GenBank/DDBJ databases">
        <title>Discovery of the Pendulisporaceae a myxobacterial family with distinct sporulation behavior and unique specialized metabolism.</title>
        <authorList>
            <person name="Garcia R."/>
            <person name="Popoff A."/>
            <person name="Bader C.D."/>
            <person name="Loehr J."/>
            <person name="Walesch S."/>
            <person name="Walt C."/>
            <person name="Boldt J."/>
            <person name="Bunk B."/>
            <person name="Haeckl F.J.F.P.J."/>
            <person name="Gunesch A.P."/>
            <person name="Birkelbach J."/>
            <person name="Nuebel U."/>
            <person name="Pietschmann T."/>
            <person name="Bach T."/>
            <person name="Mueller R."/>
        </authorList>
    </citation>
    <scope>NUCLEOTIDE SEQUENCE [LARGE SCALE GENOMIC DNA]</scope>
    <source>
        <strain evidence="3 4">MSr11954</strain>
    </source>
</reference>
<dbReference type="CDD" id="cd00448">
    <property type="entry name" value="YjgF_YER057c_UK114_family"/>
    <property type="match status" value="1"/>
</dbReference>
<dbReference type="PANTHER" id="PTHR11803">
    <property type="entry name" value="2-IMINOBUTANOATE/2-IMINOPROPANOATE DEAMINASE RIDA"/>
    <property type="match status" value="1"/>
</dbReference>
<comment type="similarity">
    <text evidence="1">Belongs to the RutC family.</text>
</comment>
<gene>
    <name evidence="3" type="ORF">LZC94_45425</name>
</gene>
<evidence type="ECO:0000313" key="4">
    <source>
        <dbReference type="Proteomes" id="UP001370348"/>
    </source>
</evidence>
<dbReference type="PANTHER" id="PTHR11803:SF58">
    <property type="entry name" value="PROTEIN HMF1-RELATED"/>
    <property type="match status" value="1"/>
</dbReference>
<keyword evidence="2" id="KW-0732">Signal</keyword>
<feature type="chain" id="PRO_5045309458" evidence="2">
    <location>
        <begin position="25"/>
        <end position="171"/>
    </location>
</feature>
<dbReference type="PROSITE" id="PS51257">
    <property type="entry name" value="PROKAR_LIPOPROTEIN"/>
    <property type="match status" value="1"/>
</dbReference>
<dbReference type="InterPro" id="IPR006175">
    <property type="entry name" value="YjgF/YER057c/UK114"/>
</dbReference>
<accession>A0ABZ2LVU0</accession>
<keyword evidence="4" id="KW-1185">Reference proteome</keyword>
<evidence type="ECO:0000256" key="1">
    <source>
        <dbReference type="ARBA" id="ARBA00010552"/>
    </source>
</evidence>
<name>A0ABZ2LVU0_9BACT</name>
<dbReference type="Proteomes" id="UP001370348">
    <property type="component" value="Chromosome"/>
</dbReference>
<feature type="signal peptide" evidence="2">
    <location>
        <begin position="1"/>
        <end position="24"/>
    </location>
</feature>
<dbReference type="Gene3D" id="3.30.1330.40">
    <property type="entry name" value="RutC-like"/>
    <property type="match status" value="1"/>
</dbReference>
<sequence>MRKIATLAFAAALAGCGAAPRAGAEAPQGAAPRTGAEAPVLRHVNPSTLPAPRGYSHVVEARRGRSIYISGQIALDRSGKLVGAGDFRAQTEQVFTNLRAALAAVGADFTHVVKLNFYVTELDDAHLGALREVRDRYIDPTHPPASSLVQVVRLVRPELVVEIDAIAVVAD</sequence>
<protein>
    <submittedName>
        <fullName evidence="3">RidA family protein</fullName>
    </submittedName>
</protein>
<dbReference type="InterPro" id="IPR035959">
    <property type="entry name" value="RutC-like_sf"/>
</dbReference>
<dbReference type="EMBL" id="CP089984">
    <property type="protein sequence ID" value="WXB15049.1"/>
    <property type="molecule type" value="Genomic_DNA"/>
</dbReference>
<evidence type="ECO:0000256" key="2">
    <source>
        <dbReference type="SAM" id="SignalP"/>
    </source>
</evidence>
<dbReference type="Pfam" id="PF01042">
    <property type="entry name" value="Ribonuc_L-PSP"/>
    <property type="match status" value="1"/>
</dbReference>
<organism evidence="3 4">
    <name type="scientific">Pendulispora albinea</name>
    <dbReference type="NCBI Taxonomy" id="2741071"/>
    <lineage>
        <taxon>Bacteria</taxon>
        <taxon>Pseudomonadati</taxon>
        <taxon>Myxococcota</taxon>
        <taxon>Myxococcia</taxon>
        <taxon>Myxococcales</taxon>
        <taxon>Sorangiineae</taxon>
        <taxon>Pendulisporaceae</taxon>
        <taxon>Pendulispora</taxon>
    </lineage>
</organism>
<dbReference type="RefSeq" id="WP_394824673.1">
    <property type="nucleotide sequence ID" value="NZ_CP089984.1"/>
</dbReference>